<sequence>MARERTRVLARHMAEVVTEPEQRSWLSHGLVGLAVASAGLALVAAGSLLEPTTAAGSQTTAPTVSTGTRTGTVDPAFDVTAQDVRGTPLPGAVANARAQGLQRSYLLAGAAATTLDLAQTLQQQQREQQLSSLHQTIDQTAAQIAQQQQDDQIARQVAAEMAARADAFRVEARAAALAATEAAAADASTATATGSWLPADTAALPPITTAVSPIAAATYGAAFGDVGPMWARYHTGLDFHAGLGEPIRAVADGVVTLAGRNGDSWAGLHVAVQHAGGWTTMDAHLSAIQVQVGQRVRAGDVIGLVGATGNVTGPHLHFEVYPPGVRPGDVYRAVNPLPWLEHYGVQLRRS</sequence>
<keyword evidence="4" id="KW-1185">Reference proteome</keyword>
<reference evidence="3 4" key="1">
    <citation type="submission" date="2020-07" db="EMBL/GenBank/DDBJ databases">
        <title>Sequencing the genomes of 1000 actinobacteria strains.</title>
        <authorList>
            <person name="Klenk H.-P."/>
        </authorList>
    </citation>
    <scope>NUCLEOTIDE SEQUENCE [LARGE SCALE GENOMIC DNA]</scope>
    <source>
        <strain evidence="3 4">DSM 100723</strain>
    </source>
</reference>
<evidence type="ECO:0000259" key="2">
    <source>
        <dbReference type="Pfam" id="PF01551"/>
    </source>
</evidence>
<accession>A0A7W3P4S8</accession>
<dbReference type="InterPro" id="IPR016047">
    <property type="entry name" value="M23ase_b-sheet_dom"/>
</dbReference>
<feature type="domain" description="M23ase beta-sheet core" evidence="2">
    <location>
        <begin position="233"/>
        <end position="322"/>
    </location>
</feature>
<comment type="caution">
    <text evidence="3">The sequence shown here is derived from an EMBL/GenBank/DDBJ whole genome shotgun (WGS) entry which is preliminary data.</text>
</comment>
<dbReference type="InterPro" id="IPR050570">
    <property type="entry name" value="Cell_wall_metabolism_enzyme"/>
</dbReference>
<keyword evidence="1" id="KW-0732">Signal</keyword>
<dbReference type="RefSeq" id="WP_182558762.1">
    <property type="nucleotide sequence ID" value="NZ_JACGWT010000001.1"/>
</dbReference>
<keyword evidence="3" id="KW-0378">Hydrolase</keyword>
<dbReference type="PANTHER" id="PTHR21666:SF289">
    <property type="entry name" value="L-ALA--D-GLU ENDOPEPTIDASE"/>
    <property type="match status" value="1"/>
</dbReference>
<organism evidence="3 4">
    <name type="scientific">Microlunatus kandeliicorticis</name>
    <dbReference type="NCBI Taxonomy" id="1759536"/>
    <lineage>
        <taxon>Bacteria</taxon>
        <taxon>Bacillati</taxon>
        <taxon>Actinomycetota</taxon>
        <taxon>Actinomycetes</taxon>
        <taxon>Propionibacteriales</taxon>
        <taxon>Propionibacteriaceae</taxon>
        <taxon>Microlunatus</taxon>
    </lineage>
</organism>
<dbReference type="EMBL" id="JACGWT010000001">
    <property type="protein sequence ID" value="MBA8793228.1"/>
    <property type="molecule type" value="Genomic_DNA"/>
</dbReference>
<dbReference type="InterPro" id="IPR011055">
    <property type="entry name" value="Dup_hybrid_motif"/>
</dbReference>
<dbReference type="SUPFAM" id="SSF51261">
    <property type="entry name" value="Duplicated hybrid motif"/>
    <property type="match status" value="1"/>
</dbReference>
<dbReference type="GO" id="GO:0004222">
    <property type="term" value="F:metalloendopeptidase activity"/>
    <property type="evidence" value="ECO:0007669"/>
    <property type="project" value="TreeGrafter"/>
</dbReference>
<dbReference type="Pfam" id="PF01551">
    <property type="entry name" value="Peptidase_M23"/>
    <property type="match status" value="1"/>
</dbReference>
<dbReference type="CDD" id="cd12797">
    <property type="entry name" value="M23_peptidase"/>
    <property type="match status" value="1"/>
</dbReference>
<evidence type="ECO:0000313" key="3">
    <source>
        <dbReference type="EMBL" id="MBA8793228.1"/>
    </source>
</evidence>
<dbReference type="Gene3D" id="2.70.70.10">
    <property type="entry name" value="Glucose Permease (Domain IIA)"/>
    <property type="match status" value="1"/>
</dbReference>
<dbReference type="Proteomes" id="UP000523079">
    <property type="component" value="Unassembled WGS sequence"/>
</dbReference>
<evidence type="ECO:0000313" key="4">
    <source>
        <dbReference type="Proteomes" id="UP000523079"/>
    </source>
</evidence>
<proteinExistence type="predicted"/>
<dbReference type="PANTHER" id="PTHR21666">
    <property type="entry name" value="PEPTIDASE-RELATED"/>
    <property type="match status" value="1"/>
</dbReference>
<protein>
    <submittedName>
        <fullName evidence="3">Murein DD-endopeptidase MepM/ murein hydrolase activator NlpD</fullName>
    </submittedName>
</protein>
<gene>
    <name evidence="3" type="ORF">FHX74_000822</name>
</gene>
<name>A0A7W3P4S8_9ACTN</name>
<evidence type="ECO:0000256" key="1">
    <source>
        <dbReference type="ARBA" id="ARBA00022729"/>
    </source>
</evidence>
<dbReference type="AlphaFoldDB" id="A0A7W3P4S8"/>